<dbReference type="EMBL" id="KN833880">
    <property type="protein sequence ID" value="KIK15699.1"/>
    <property type="molecule type" value="Genomic_DNA"/>
</dbReference>
<name>A0A0C9YPF8_9AGAM</name>
<accession>A0A0C9YPF8</accession>
<evidence type="ECO:0000313" key="2">
    <source>
        <dbReference type="Proteomes" id="UP000054018"/>
    </source>
</evidence>
<proteinExistence type="predicted"/>
<reference evidence="2" key="2">
    <citation type="submission" date="2015-01" db="EMBL/GenBank/DDBJ databases">
        <title>Evolutionary Origins and Diversification of the Mycorrhizal Mutualists.</title>
        <authorList>
            <consortium name="DOE Joint Genome Institute"/>
            <consortium name="Mycorrhizal Genomics Consortium"/>
            <person name="Kohler A."/>
            <person name="Kuo A."/>
            <person name="Nagy L.G."/>
            <person name="Floudas D."/>
            <person name="Copeland A."/>
            <person name="Barry K.W."/>
            <person name="Cichocki N."/>
            <person name="Veneault-Fourrey C."/>
            <person name="LaButti K."/>
            <person name="Lindquist E.A."/>
            <person name="Lipzen A."/>
            <person name="Lundell T."/>
            <person name="Morin E."/>
            <person name="Murat C."/>
            <person name="Riley R."/>
            <person name="Ohm R."/>
            <person name="Sun H."/>
            <person name="Tunlid A."/>
            <person name="Henrissat B."/>
            <person name="Grigoriev I.V."/>
            <person name="Hibbett D.S."/>
            <person name="Martin F."/>
        </authorList>
    </citation>
    <scope>NUCLEOTIDE SEQUENCE [LARGE SCALE GENOMIC DNA]</scope>
    <source>
        <strain evidence="2">441</strain>
    </source>
</reference>
<gene>
    <name evidence="1" type="ORF">PISMIDRAFT_687071</name>
</gene>
<reference evidence="1 2" key="1">
    <citation type="submission" date="2014-04" db="EMBL/GenBank/DDBJ databases">
        <authorList>
            <consortium name="DOE Joint Genome Institute"/>
            <person name="Kuo A."/>
            <person name="Kohler A."/>
            <person name="Costa M.D."/>
            <person name="Nagy L.G."/>
            <person name="Floudas D."/>
            <person name="Copeland A."/>
            <person name="Barry K.W."/>
            <person name="Cichocki N."/>
            <person name="Veneault-Fourrey C."/>
            <person name="LaButti K."/>
            <person name="Lindquist E.A."/>
            <person name="Lipzen A."/>
            <person name="Lundell T."/>
            <person name="Morin E."/>
            <person name="Murat C."/>
            <person name="Sun H."/>
            <person name="Tunlid A."/>
            <person name="Henrissat B."/>
            <person name="Grigoriev I.V."/>
            <person name="Hibbett D.S."/>
            <person name="Martin F."/>
            <person name="Nordberg H.P."/>
            <person name="Cantor M.N."/>
            <person name="Hua S.X."/>
        </authorList>
    </citation>
    <scope>NUCLEOTIDE SEQUENCE [LARGE SCALE GENOMIC DNA]</scope>
    <source>
        <strain evidence="1 2">441</strain>
    </source>
</reference>
<sequence>MQTRWWKRRFAAGVFTPDYGWEGTKGRIYGKGFVTDDDSTHRSPCGQYERR</sequence>
<evidence type="ECO:0000313" key="1">
    <source>
        <dbReference type="EMBL" id="KIK15699.1"/>
    </source>
</evidence>
<keyword evidence="2" id="KW-1185">Reference proteome</keyword>
<dbReference type="Proteomes" id="UP000054018">
    <property type="component" value="Unassembled WGS sequence"/>
</dbReference>
<protein>
    <submittedName>
        <fullName evidence="1">Uncharacterized protein</fullName>
    </submittedName>
</protein>
<organism evidence="1 2">
    <name type="scientific">Pisolithus microcarpus 441</name>
    <dbReference type="NCBI Taxonomy" id="765257"/>
    <lineage>
        <taxon>Eukaryota</taxon>
        <taxon>Fungi</taxon>
        <taxon>Dikarya</taxon>
        <taxon>Basidiomycota</taxon>
        <taxon>Agaricomycotina</taxon>
        <taxon>Agaricomycetes</taxon>
        <taxon>Agaricomycetidae</taxon>
        <taxon>Boletales</taxon>
        <taxon>Sclerodermatineae</taxon>
        <taxon>Pisolithaceae</taxon>
        <taxon>Pisolithus</taxon>
    </lineage>
</organism>
<dbReference type="AlphaFoldDB" id="A0A0C9YPF8"/>
<dbReference type="HOGENOM" id="CLU_3107269_0_0_1"/>